<feature type="region of interest" description="Disordered" evidence="1">
    <location>
        <begin position="16"/>
        <end position="38"/>
    </location>
</feature>
<dbReference type="AlphaFoldDB" id="I3SHW1"/>
<proteinExistence type="evidence at transcript level"/>
<evidence type="ECO:0000313" key="2">
    <source>
        <dbReference type="EMBL" id="AFK39853.1"/>
    </source>
</evidence>
<feature type="compositionally biased region" description="Low complexity" evidence="1">
    <location>
        <begin position="22"/>
        <end position="38"/>
    </location>
</feature>
<name>I3SHW1_LOTJA</name>
<sequence length="38" mass="4214">MIFRFLFSQISKCNCRGCKQQSSPSSYSSCNSSSITVT</sequence>
<protein>
    <submittedName>
        <fullName evidence="2">Uncharacterized protein</fullName>
    </submittedName>
</protein>
<dbReference type="EMBL" id="BT140058">
    <property type="protein sequence ID" value="AFK39853.1"/>
    <property type="molecule type" value="mRNA"/>
</dbReference>
<evidence type="ECO:0000256" key="1">
    <source>
        <dbReference type="SAM" id="MobiDB-lite"/>
    </source>
</evidence>
<organism evidence="2">
    <name type="scientific">Lotus japonicus</name>
    <name type="common">Lotus corniculatus var. japonicus</name>
    <dbReference type="NCBI Taxonomy" id="34305"/>
    <lineage>
        <taxon>Eukaryota</taxon>
        <taxon>Viridiplantae</taxon>
        <taxon>Streptophyta</taxon>
        <taxon>Embryophyta</taxon>
        <taxon>Tracheophyta</taxon>
        <taxon>Spermatophyta</taxon>
        <taxon>Magnoliopsida</taxon>
        <taxon>eudicotyledons</taxon>
        <taxon>Gunneridae</taxon>
        <taxon>Pentapetalae</taxon>
        <taxon>rosids</taxon>
        <taxon>fabids</taxon>
        <taxon>Fabales</taxon>
        <taxon>Fabaceae</taxon>
        <taxon>Papilionoideae</taxon>
        <taxon>50 kb inversion clade</taxon>
        <taxon>NPAAA clade</taxon>
        <taxon>Hologalegina</taxon>
        <taxon>robinioid clade</taxon>
        <taxon>Loteae</taxon>
        <taxon>Lotus</taxon>
    </lineage>
</organism>
<reference evidence="2" key="1">
    <citation type="submission" date="2012-05" db="EMBL/GenBank/DDBJ databases">
        <authorList>
            <person name="Krishnakumar V."/>
            <person name="Cheung F."/>
            <person name="Xiao Y."/>
            <person name="Chan A."/>
            <person name="Moskal W.A."/>
            <person name="Town C.D."/>
        </authorList>
    </citation>
    <scope>NUCLEOTIDE SEQUENCE</scope>
</reference>
<accession>I3SHW1</accession>